<evidence type="ECO:0000313" key="3">
    <source>
        <dbReference type="Proteomes" id="UP001519287"/>
    </source>
</evidence>
<evidence type="ECO:0000259" key="1">
    <source>
        <dbReference type="Pfam" id="PF04734"/>
    </source>
</evidence>
<keyword evidence="3" id="KW-1185">Reference proteome</keyword>
<accession>A0ABS4IRM3</accession>
<protein>
    <recommendedName>
        <fullName evidence="1">Neutral/alkaline non-lysosomal ceramidase N-terminal domain-containing protein</fullName>
    </recommendedName>
</protein>
<evidence type="ECO:0000313" key="2">
    <source>
        <dbReference type="EMBL" id="MBP1990222.1"/>
    </source>
</evidence>
<comment type="caution">
    <text evidence="2">The sequence shown here is derived from an EMBL/GenBank/DDBJ whole genome shotgun (WGS) entry which is preliminary data.</text>
</comment>
<dbReference type="RefSeq" id="WP_209971011.1">
    <property type="nucleotide sequence ID" value="NZ_JAGGLB010000004.1"/>
</dbReference>
<name>A0ABS4IRM3_9BACL</name>
<organism evidence="2 3">
    <name type="scientific">Paenibacillus eucommiae</name>
    <dbReference type="NCBI Taxonomy" id="1355755"/>
    <lineage>
        <taxon>Bacteria</taxon>
        <taxon>Bacillati</taxon>
        <taxon>Bacillota</taxon>
        <taxon>Bacilli</taxon>
        <taxon>Bacillales</taxon>
        <taxon>Paenibacillaceae</taxon>
        <taxon>Paenibacillus</taxon>
    </lineage>
</organism>
<dbReference type="Proteomes" id="UP001519287">
    <property type="component" value="Unassembled WGS sequence"/>
</dbReference>
<proteinExistence type="predicted"/>
<feature type="domain" description="Neutral/alkaline non-lysosomal ceramidase N-terminal" evidence="1">
    <location>
        <begin position="3"/>
        <end position="244"/>
    </location>
</feature>
<dbReference type="Pfam" id="PF04734">
    <property type="entry name" value="Ceramidase_alk"/>
    <property type="match status" value="1"/>
</dbReference>
<sequence>MLLLGTAKVNITPSHPVPLAGFELRQGQGAHTGVSHSLFARIFCFQHMESEQEATSAVVISADLLWWGNQMIDRLHQKIREHWPADTIILHATHTHSGPQTSDSFSLFLGKHDPVYLEELESRILEGIDAAITQMEPVLIERGSGECGIAMNRRRYEVNQIHTYPEGPVDRELSVIRYTGLHGRVKGILVHYACHPVITAANMVSSEFTGVAMEKLEQSIGDGAVCVYLQGTCGDINPYVGGGGGDETQVVKFGLQLAHDIRRVLAAPMRSVSPVSLGSERVIIELSMQAPPDREDLETLQEEPDVIGEWSRKLLDPLSEVKASIPFEVTTLTLAKGIRLYAMNAEVVVEYGLYLKSISGHQALPLGYSNGMIGYIPTARQLAEGGYEPIGSTYYFGLPAPFDPSIEQMLREEFQQLENRWNNPVKEQGGIT</sequence>
<gene>
    <name evidence="2" type="ORF">J2Z66_001820</name>
</gene>
<dbReference type="EMBL" id="JAGGLB010000004">
    <property type="protein sequence ID" value="MBP1990222.1"/>
    <property type="molecule type" value="Genomic_DNA"/>
</dbReference>
<reference evidence="2 3" key="1">
    <citation type="submission" date="2021-03" db="EMBL/GenBank/DDBJ databases">
        <title>Genomic Encyclopedia of Type Strains, Phase IV (KMG-IV): sequencing the most valuable type-strain genomes for metagenomic binning, comparative biology and taxonomic classification.</title>
        <authorList>
            <person name="Goeker M."/>
        </authorList>
    </citation>
    <scope>NUCLEOTIDE SEQUENCE [LARGE SCALE GENOMIC DNA]</scope>
    <source>
        <strain evidence="2 3">DSM 26048</strain>
    </source>
</reference>
<dbReference type="InterPro" id="IPR031329">
    <property type="entry name" value="NEUT/ALK_ceramidase_N"/>
</dbReference>